<evidence type="ECO:0000313" key="4">
    <source>
        <dbReference type="Proteomes" id="UP000705379"/>
    </source>
</evidence>
<evidence type="ECO:0000256" key="1">
    <source>
        <dbReference type="SAM" id="MobiDB-lite"/>
    </source>
</evidence>
<dbReference type="AlphaFoldDB" id="A0A944GT37"/>
<gene>
    <name evidence="3" type="ORF">DYI23_11245</name>
</gene>
<proteinExistence type="predicted"/>
<accession>A0A944GT37</accession>
<feature type="region of interest" description="Disordered" evidence="1">
    <location>
        <begin position="24"/>
        <end position="80"/>
    </location>
</feature>
<evidence type="ECO:0000313" key="3">
    <source>
        <dbReference type="EMBL" id="MBS8260797.1"/>
    </source>
</evidence>
<dbReference type="EMBL" id="QTKU01000002">
    <property type="protein sequence ID" value="MBS8260797.1"/>
    <property type="molecule type" value="Genomic_DNA"/>
</dbReference>
<organism evidence="3 4">
    <name type="scientific">Roseibium polysiphoniae</name>
    <dbReference type="NCBI Taxonomy" id="2571221"/>
    <lineage>
        <taxon>Bacteria</taxon>
        <taxon>Pseudomonadati</taxon>
        <taxon>Pseudomonadota</taxon>
        <taxon>Alphaproteobacteria</taxon>
        <taxon>Hyphomicrobiales</taxon>
        <taxon>Stappiaceae</taxon>
        <taxon>Roseibium</taxon>
    </lineage>
</organism>
<dbReference type="Gene3D" id="3.30.750.140">
    <property type="match status" value="1"/>
</dbReference>
<comment type="caution">
    <text evidence="3">The sequence shown here is derived from an EMBL/GenBank/DDBJ whole genome shotgun (WGS) entry which is preliminary data.</text>
</comment>
<dbReference type="InterPro" id="IPR038610">
    <property type="entry name" value="FliK-like_C_sf"/>
</dbReference>
<feature type="compositionally biased region" description="Basic and acidic residues" evidence="1">
    <location>
        <begin position="27"/>
        <end position="44"/>
    </location>
</feature>
<protein>
    <submittedName>
        <fullName evidence="3">Flagellar hook-length control protein FliK</fullName>
    </submittedName>
</protein>
<name>A0A944GT37_9HYPH</name>
<keyword evidence="3" id="KW-0969">Cilium</keyword>
<keyword evidence="3" id="KW-0966">Cell projection</keyword>
<reference evidence="3" key="1">
    <citation type="submission" date="2018-08" db="EMBL/GenBank/DDBJ databases">
        <authorList>
            <person name="Jin W."/>
            <person name="Wang H."/>
            <person name="Yang Y."/>
            <person name="Li M."/>
            <person name="Liu J."/>
        </authorList>
    </citation>
    <scope>NUCLEOTIDE SEQUENCE</scope>
    <source>
        <strain evidence="3">AESS21</strain>
    </source>
</reference>
<feature type="compositionally biased region" description="Low complexity" evidence="1">
    <location>
        <begin position="391"/>
        <end position="403"/>
    </location>
</feature>
<reference evidence="3" key="2">
    <citation type="journal article" date="2021" name="Microorganisms">
        <title>Bacterial Dimethylsulfoniopropionate Biosynthesis in the East China Sea.</title>
        <authorList>
            <person name="Liu J."/>
            <person name="Zhang Y."/>
            <person name="Liu J."/>
            <person name="Zhong H."/>
            <person name="Williams B.T."/>
            <person name="Zheng Y."/>
            <person name="Curson A.R.J."/>
            <person name="Sun C."/>
            <person name="Sun H."/>
            <person name="Song D."/>
            <person name="Wagner Mackenzie B."/>
            <person name="Bermejo Martinez A."/>
            <person name="Todd J.D."/>
            <person name="Zhang X.H."/>
        </authorList>
    </citation>
    <scope>NUCLEOTIDE SEQUENCE</scope>
    <source>
        <strain evidence="3">AESS21</strain>
    </source>
</reference>
<sequence length="430" mass="44174">MNCWRRLGAEVMTIGTAALIQNLKSTAKPEGRQEPEGNDAKGGDGENAFLDLLQSMKNGGGSASQQAVSSETGAAEAGNLSPEDVLAATKSGDGATGQEAGTAAQSFANDLAKVIGTVAPKNPEALVLPQQNNNMRAAATTPQNQQNTAQRPQTATPASGVVPPVTNAVSTAAMPSSSAAPKPQNADRLFSQFAVPEEVAANKGAIEGLGERISKSGKTSAEGTSLPAGSVKILRQETHFAPTQRLSPIQQIGERLIFSLGEAAEAGGIGTRAAAVKTEGPVLKTLDIQLTPIELGTVKVSLRLVGESVEVTVKTSNPQTAELLKQDRQMLDQMLRATGYKPDAITIQAAADDRPITSSQPSQQTGGSTQGEPSSGGQAFDGASGRESENGQRSSGSSSGDGEAVPMDANSGGVRDEDDASDRRNGDIYL</sequence>
<dbReference type="Pfam" id="PF02120">
    <property type="entry name" value="Flg_hook"/>
    <property type="match status" value="1"/>
</dbReference>
<feature type="compositionally biased region" description="Basic and acidic residues" evidence="1">
    <location>
        <begin position="421"/>
        <end position="430"/>
    </location>
</feature>
<feature type="region of interest" description="Disordered" evidence="1">
    <location>
        <begin position="138"/>
        <end position="164"/>
    </location>
</feature>
<feature type="compositionally biased region" description="Low complexity" evidence="1">
    <location>
        <begin position="138"/>
        <end position="158"/>
    </location>
</feature>
<feature type="compositionally biased region" description="Low complexity" evidence="1">
    <location>
        <begin position="357"/>
        <end position="378"/>
    </location>
</feature>
<evidence type="ECO:0000259" key="2">
    <source>
        <dbReference type="Pfam" id="PF02120"/>
    </source>
</evidence>
<dbReference type="CDD" id="cd17470">
    <property type="entry name" value="T3SS_Flik_C"/>
    <property type="match status" value="1"/>
</dbReference>
<dbReference type="InterPro" id="IPR021136">
    <property type="entry name" value="Flagellar_hook_control-like_C"/>
</dbReference>
<dbReference type="Proteomes" id="UP000705379">
    <property type="component" value="Unassembled WGS sequence"/>
</dbReference>
<feature type="domain" description="Flagellar hook-length control protein-like C-terminal" evidence="2">
    <location>
        <begin position="277"/>
        <end position="352"/>
    </location>
</feature>
<keyword evidence="3" id="KW-0282">Flagellum</keyword>
<feature type="region of interest" description="Disordered" evidence="1">
    <location>
        <begin position="351"/>
        <end position="430"/>
    </location>
</feature>